<comment type="caution">
    <text evidence="7">The sequence shown here is derived from an EMBL/GenBank/DDBJ whole genome shotgun (WGS) entry which is preliminary data.</text>
</comment>
<evidence type="ECO:0000256" key="4">
    <source>
        <dbReference type="ARBA" id="ARBA00023212"/>
    </source>
</evidence>
<evidence type="ECO:0000256" key="5">
    <source>
        <dbReference type="PROSITE-ProRule" id="PRU00283"/>
    </source>
</evidence>
<comment type="caution">
    <text evidence="5">Lacks conserved residue(s) required for the propagation of feature annotation.</text>
</comment>
<dbReference type="Pfam" id="PF00225">
    <property type="entry name" value="Kinesin"/>
    <property type="match status" value="2"/>
</dbReference>
<dbReference type="GO" id="GO:0005874">
    <property type="term" value="C:microtubule"/>
    <property type="evidence" value="ECO:0007669"/>
    <property type="project" value="TreeGrafter"/>
</dbReference>
<dbReference type="SMART" id="SM00129">
    <property type="entry name" value="KISc"/>
    <property type="match status" value="1"/>
</dbReference>
<sequence>KLVSFASDELFCLMSRYNVCIMAYGQTGNGKLYTMIGAQSEDPADPELHSQQGIIPKVANELFKSVSGVKREDITSGCSSSEAPCLTYESVHSSAEVMQLIIAVLRMRDHNPTLVHRDSSRSLLIATLTITSKSPHALALVCLFTQQAALCLLQLAGCRVPDKTLSTCPRGNVGAHTAAGPPPPCSLAPPPHHMTPPSPRISISQAPLRTKLQLVDLAGSECVGKLGDSPMHLHVWSKWYCSVGELLYCINCSLAALADVLGALAEHCARVPYCNCKLTHLI</sequence>
<proteinExistence type="inferred from homology"/>
<dbReference type="InterPro" id="IPR027640">
    <property type="entry name" value="Kinesin-like_fam"/>
</dbReference>
<evidence type="ECO:0000313" key="7">
    <source>
        <dbReference type="EMBL" id="KAK1796009.1"/>
    </source>
</evidence>
<dbReference type="InterPro" id="IPR027417">
    <property type="entry name" value="P-loop_NTPase"/>
</dbReference>
<dbReference type="GO" id="GO:0005871">
    <property type="term" value="C:kinesin complex"/>
    <property type="evidence" value="ECO:0007669"/>
    <property type="project" value="TreeGrafter"/>
</dbReference>
<organism evidence="7 8">
    <name type="scientific">Electrophorus voltai</name>
    <dbReference type="NCBI Taxonomy" id="2609070"/>
    <lineage>
        <taxon>Eukaryota</taxon>
        <taxon>Metazoa</taxon>
        <taxon>Chordata</taxon>
        <taxon>Craniata</taxon>
        <taxon>Vertebrata</taxon>
        <taxon>Euteleostomi</taxon>
        <taxon>Actinopterygii</taxon>
        <taxon>Neopterygii</taxon>
        <taxon>Teleostei</taxon>
        <taxon>Ostariophysi</taxon>
        <taxon>Gymnotiformes</taxon>
        <taxon>Gymnotoidei</taxon>
        <taxon>Gymnotidae</taxon>
        <taxon>Electrophorus</taxon>
    </lineage>
</organism>
<gene>
    <name evidence="7" type="ORF">P4O66_009110</name>
</gene>
<evidence type="ECO:0000259" key="6">
    <source>
        <dbReference type="PROSITE" id="PS50067"/>
    </source>
</evidence>
<dbReference type="Proteomes" id="UP001239994">
    <property type="component" value="Unassembled WGS sequence"/>
</dbReference>
<dbReference type="AlphaFoldDB" id="A0AAD9DX19"/>
<protein>
    <recommendedName>
        <fullName evidence="6">Kinesin motor domain-containing protein</fullName>
    </recommendedName>
</protein>
<keyword evidence="3" id="KW-0067">ATP-binding</keyword>
<keyword evidence="2" id="KW-0547">Nucleotide-binding</keyword>
<feature type="domain" description="Kinesin motor" evidence="6">
    <location>
        <begin position="1"/>
        <end position="282"/>
    </location>
</feature>
<dbReference type="Gene3D" id="3.40.850.10">
    <property type="entry name" value="Kinesin motor domain"/>
    <property type="match status" value="3"/>
</dbReference>
<dbReference type="GO" id="GO:0048731">
    <property type="term" value="P:system development"/>
    <property type="evidence" value="ECO:0007669"/>
    <property type="project" value="UniProtKB-ARBA"/>
</dbReference>
<dbReference type="GO" id="GO:0016887">
    <property type="term" value="F:ATP hydrolysis activity"/>
    <property type="evidence" value="ECO:0007669"/>
    <property type="project" value="TreeGrafter"/>
</dbReference>
<evidence type="ECO:0000256" key="2">
    <source>
        <dbReference type="ARBA" id="ARBA00022741"/>
    </source>
</evidence>
<dbReference type="PROSITE" id="PS50067">
    <property type="entry name" value="KINESIN_MOTOR_2"/>
    <property type="match status" value="1"/>
</dbReference>
<dbReference type="GO" id="GO:0007018">
    <property type="term" value="P:microtubule-based movement"/>
    <property type="evidence" value="ECO:0007669"/>
    <property type="project" value="InterPro"/>
</dbReference>
<accession>A0AAD9DX19</accession>
<dbReference type="SUPFAM" id="SSF52540">
    <property type="entry name" value="P-loop containing nucleoside triphosphate hydrolases"/>
    <property type="match status" value="1"/>
</dbReference>
<dbReference type="PANTHER" id="PTHR24115:SF421">
    <property type="entry name" value="KINESIN-LIKE PROTEIN KIF25"/>
    <property type="match status" value="1"/>
</dbReference>
<name>A0AAD9DX19_9TELE</name>
<keyword evidence="4" id="KW-0963">Cytoplasm</keyword>
<dbReference type="EMBL" id="JAROKS010000015">
    <property type="protein sequence ID" value="KAK1796009.1"/>
    <property type="molecule type" value="Genomic_DNA"/>
</dbReference>
<evidence type="ECO:0000313" key="8">
    <source>
        <dbReference type="Proteomes" id="UP001239994"/>
    </source>
</evidence>
<comment type="similarity">
    <text evidence="5">Belongs to the TRAFAC class myosin-kinesin ATPase superfamily. Kinesin family.</text>
</comment>
<evidence type="ECO:0000256" key="3">
    <source>
        <dbReference type="ARBA" id="ARBA00022840"/>
    </source>
</evidence>
<dbReference type="InterPro" id="IPR001752">
    <property type="entry name" value="Kinesin_motor_dom"/>
</dbReference>
<dbReference type="PRINTS" id="PR00380">
    <property type="entry name" value="KINESINHEAVY"/>
</dbReference>
<keyword evidence="4" id="KW-0206">Cytoskeleton</keyword>
<keyword evidence="8" id="KW-1185">Reference proteome</keyword>
<dbReference type="GO" id="GO:0005524">
    <property type="term" value="F:ATP binding"/>
    <property type="evidence" value="ECO:0007669"/>
    <property type="project" value="UniProtKB-KW"/>
</dbReference>
<evidence type="ECO:0000256" key="1">
    <source>
        <dbReference type="ARBA" id="ARBA00004245"/>
    </source>
</evidence>
<dbReference type="GO" id="GO:0003777">
    <property type="term" value="F:microtubule motor activity"/>
    <property type="evidence" value="ECO:0007669"/>
    <property type="project" value="InterPro"/>
</dbReference>
<comment type="subcellular location">
    <subcellularLocation>
        <location evidence="1">Cytoplasm</location>
        <location evidence="1">Cytoskeleton</location>
    </subcellularLocation>
</comment>
<reference evidence="7" key="1">
    <citation type="submission" date="2023-03" db="EMBL/GenBank/DDBJ databases">
        <title>Electrophorus voltai genome.</title>
        <authorList>
            <person name="Bian C."/>
        </authorList>
    </citation>
    <scope>NUCLEOTIDE SEQUENCE</scope>
    <source>
        <strain evidence="7">CB-2022</strain>
        <tissue evidence="7">Muscle</tissue>
    </source>
</reference>
<dbReference type="PANTHER" id="PTHR24115">
    <property type="entry name" value="KINESIN-RELATED"/>
    <property type="match status" value="1"/>
</dbReference>
<dbReference type="InterPro" id="IPR036961">
    <property type="entry name" value="Kinesin_motor_dom_sf"/>
</dbReference>
<feature type="non-terminal residue" evidence="7">
    <location>
        <position position="1"/>
    </location>
</feature>
<dbReference type="GO" id="GO:0008017">
    <property type="term" value="F:microtubule binding"/>
    <property type="evidence" value="ECO:0007669"/>
    <property type="project" value="InterPro"/>
</dbReference>